<reference evidence="10" key="1">
    <citation type="submission" date="2025-08" db="UniProtKB">
        <authorList>
            <consortium name="Ensembl"/>
        </authorList>
    </citation>
    <scope>IDENTIFICATION</scope>
</reference>
<feature type="transmembrane region" description="Helical" evidence="9">
    <location>
        <begin position="59"/>
        <end position="80"/>
    </location>
</feature>
<evidence type="ECO:0000256" key="9">
    <source>
        <dbReference type="SAM" id="Phobius"/>
    </source>
</evidence>
<reference evidence="10" key="2">
    <citation type="submission" date="2025-09" db="UniProtKB">
        <authorList>
            <consortium name="Ensembl"/>
        </authorList>
    </citation>
    <scope>IDENTIFICATION</scope>
</reference>
<evidence type="ECO:0000256" key="8">
    <source>
        <dbReference type="ARBA" id="ARBA00023303"/>
    </source>
</evidence>
<evidence type="ECO:0000256" key="1">
    <source>
        <dbReference type="ARBA" id="ARBA00004141"/>
    </source>
</evidence>
<keyword evidence="11" id="KW-1185">Reference proteome</keyword>
<evidence type="ECO:0000256" key="6">
    <source>
        <dbReference type="ARBA" id="ARBA00023065"/>
    </source>
</evidence>
<evidence type="ECO:0000313" key="10">
    <source>
        <dbReference type="Ensembl" id="ENSMMOP00000028263.1"/>
    </source>
</evidence>
<evidence type="ECO:0000256" key="3">
    <source>
        <dbReference type="ARBA" id="ARBA00022448"/>
    </source>
</evidence>
<dbReference type="Ensembl" id="ENSMMOT00000028743.1">
    <property type="protein sequence ID" value="ENSMMOP00000028263.1"/>
    <property type="gene ID" value="ENSMMOG00000021361.1"/>
</dbReference>
<protein>
    <submittedName>
        <fullName evidence="10">Uncharacterized protein</fullName>
    </submittedName>
</protein>
<name>A0A3Q3XB14_MOLML</name>
<evidence type="ECO:0000256" key="7">
    <source>
        <dbReference type="ARBA" id="ARBA00023136"/>
    </source>
</evidence>
<dbReference type="PANTHER" id="PTHR32261:SF4">
    <property type="entry name" value="CALCIUM HOMEOSTASIS MODULATOR PROTEIN 6"/>
    <property type="match status" value="1"/>
</dbReference>
<dbReference type="AlphaFoldDB" id="A0A3Q3XB14"/>
<dbReference type="Pfam" id="PF14798">
    <property type="entry name" value="Ca_hom_mod"/>
    <property type="match status" value="1"/>
</dbReference>
<keyword evidence="8" id="KW-0407">Ion channel</keyword>
<accession>A0A3Q3XB14</accession>
<evidence type="ECO:0000256" key="2">
    <source>
        <dbReference type="ARBA" id="ARBA00008497"/>
    </source>
</evidence>
<feature type="transmembrane region" description="Helical" evidence="9">
    <location>
        <begin position="100"/>
        <end position="121"/>
    </location>
</feature>
<dbReference type="InterPro" id="IPR029569">
    <property type="entry name" value="CALHM"/>
</dbReference>
<dbReference type="GO" id="GO:0005261">
    <property type="term" value="F:monoatomic cation channel activity"/>
    <property type="evidence" value="ECO:0007669"/>
    <property type="project" value="TreeGrafter"/>
</dbReference>
<comment type="subcellular location">
    <subcellularLocation>
        <location evidence="1">Membrane</location>
        <topology evidence="1">Multi-pass membrane protein</topology>
    </subcellularLocation>
</comment>
<keyword evidence="7 9" id="KW-0472">Membrane</keyword>
<evidence type="ECO:0000256" key="4">
    <source>
        <dbReference type="ARBA" id="ARBA00022692"/>
    </source>
</evidence>
<keyword evidence="3" id="KW-0813">Transport</keyword>
<dbReference type="GO" id="GO:0005886">
    <property type="term" value="C:plasma membrane"/>
    <property type="evidence" value="ECO:0007669"/>
    <property type="project" value="TreeGrafter"/>
</dbReference>
<dbReference type="STRING" id="94237.ENSMMOP00000028263"/>
<dbReference type="PANTHER" id="PTHR32261">
    <property type="entry name" value="CALCIUM HOMEOSTASIS MODULATOR PROTEIN"/>
    <property type="match status" value="1"/>
</dbReference>
<keyword evidence="4 9" id="KW-0812">Transmembrane</keyword>
<dbReference type="GO" id="GO:1904669">
    <property type="term" value="P:ATP export"/>
    <property type="evidence" value="ECO:0007669"/>
    <property type="project" value="UniProtKB-ARBA"/>
</dbReference>
<keyword evidence="6" id="KW-0406">Ion transport</keyword>
<evidence type="ECO:0000313" key="11">
    <source>
        <dbReference type="Proteomes" id="UP000261620"/>
    </source>
</evidence>
<sequence length="335" mass="37392">QIPCSLLPPGCEMDKFSTFLNIANKQTNLCLGFVALLTAGGEQIFSTAVFKCPCNDLNFLYGMVSLLVPALALLLLGLILSKRAWKLCTGLCHRRRKLCYWRRLLATGITLCQISSTALVAPSSWIAVALLGGNYFECAVTGTNVSFYKPCGDTSSVKDCETELPRFPCGGDSTVPKADRDEILLTLRAQSQILGWLLIASIMLSNLMVTCLGQCTSPISYLQLQFWKAYVQEESSMMESYSVEHAKQLAERNLKNFFNKTPLEKIITPSNNDWENISSLYKFSSKVQHYSNLHKHVENCQDDMMRHLAFQHSLYAVKCGTYPFATPESASEMRA</sequence>
<comment type="similarity">
    <text evidence="2">Belongs to the CALHM family.</text>
</comment>
<dbReference type="OMA" id="KDCETEL"/>
<proteinExistence type="inferred from homology"/>
<dbReference type="Proteomes" id="UP000261620">
    <property type="component" value="Unplaced"/>
</dbReference>
<keyword evidence="5 9" id="KW-1133">Transmembrane helix</keyword>
<organism evidence="10 11">
    <name type="scientific">Mola mola</name>
    <name type="common">Ocean sunfish</name>
    <name type="synonym">Tetraodon mola</name>
    <dbReference type="NCBI Taxonomy" id="94237"/>
    <lineage>
        <taxon>Eukaryota</taxon>
        <taxon>Metazoa</taxon>
        <taxon>Chordata</taxon>
        <taxon>Craniata</taxon>
        <taxon>Vertebrata</taxon>
        <taxon>Euteleostomi</taxon>
        <taxon>Actinopterygii</taxon>
        <taxon>Neopterygii</taxon>
        <taxon>Teleostei</taxon>
        <taxon>Neoteleostei</taxon>
        <taxon>Acanthomorphata</taxon>
        <taxon>Eupercaria</taxon>
        <taxon>Tetraodontiformes</taxon>
        <taxon>Molidae</taxon>
        <taxon>Mola</taxon>
    </lineage>
</organism>
<evidence type="ECO:0000256" key="5">
    <source>
        <dbReference type="ARBA" id="ARBA00022989"/>
    </source>
</evidence>